<dbReference type="Proteomes" id="UP000075883">
    <property type="component" value="Unassembled WGS sequence"/>
</dbReference>
<keyword evidence="2" id="KW-0732">Signal</keyword>
<dbReference type="Gene3D" id="2.40.10.10">
    <property type="entry name" value="Trypsin-like serine proteases"/>
    <property type="match status" value="2"/>
</dbReference>
<dbReference type="STRING" id="139723.A0A182LRU7"/>
<feature type="domain" description="Peptidase S1" evidence="3">
    <location>
        <begin position="38"/>
        <end position="149"/>
    </location>
</feature>
<dbReference type="InterPro" id="IPR001254">
    <property type="entry name" value="Trypsin_dom"/>
</dbReference>
<dbReference type="Pfam" id="PF00089">
    <property type="entry name" value="Trypsin"/>
    <property type="match status" value="1"/>
</dbReference>
<dbReference type="SUPFAM" id="SSF50494">
    <property type="entry name" value="Trypsin-like serine proteases"/>
    <property type="match status" value="1"/>
</dbReference>
<dbReference type="EMBL" id="AXCM01002590">
    <property type="status" value="NOT_ANNOTATED_CDS"/>
    <property type="molecule type" value="Genomic_DNA"/>
</dbReference>
<dbReference type="PROSITE" id="PS51257">
    <property type="entry name" value="PROKAR_LIPOPROTEIN"/>
    <property type="match status" value="1"/>
</dbReference>
<proteinExistence type="inferred from homology"/>
<dbReference type="EnsemblMetazoa" id="ACUA000399-RA">
    <property type="protein sequence ID" value="ACUA000399-PA"/>
    <property type="gene ID" value="ACUA000399"/>
</dbReference>
<dbReference type="GO" id="GO:0004252">
    <property type="term" value="F:serine-type endopeptidase activity"/>
    <property type="evidence" value="ECO:0007669"/>
    <property type="project" value="InterPro"/>
</dbReference>
<keyword evidence="5" id="KW-1185">Reference proteome</keyword>
<dbReference type="PANTHER" id="PTHR24258:SF140">
    <property type="entry name" value="BCDNA.GH08420-RELATED"/>
    <property type="match status" value="1"/>
</dbReference>
<dbReference type="InterPro" id="IPR043504">
    <property type="entry name" value="Peptidase_S1_PA_chymotrypsin"/>
</dbReference>
<dbReference type="PANTHER" id="PTHR24258">
    <property type="entry name" value="SERINE PROTEASE-RELATED"/>
    <property type="match status" value="1"/>
</dbReference>
<feature type="signal peptide" evidence="2">
    <location>
        <begin position="1"/>
        <end position="25"/>
    </location>
</feature>
<protein>
    <recommendedName>
        <fullName evidence="3">Peptidase S1 domain-containing protein</fullName>
    </recommendedName>
</protein>
<evidence type="ECO:0000313" key="5">
    <source>
        <dbReference type="Proteomes" id="UP000075883"/>
    </source>
</evidence>
<evidence type="ECO:0000313" key="4">
    <source>
        <dbReference type="EnsemblMetazoa" id="ACUA000399-PA"/>
    </source>
</evidence>
<dbReference type="EMBL" id="AXCM01002589">
    <property type="status" value="NOT_ANNOTATED_CDS"/>
    <property type="molecule type" value="Genomic_DNA"/>
</dbReference>
<dbReference type="InterPro" id="IPR009003">
    <property type="entry name" value="Peptidase_S1_PA"/>
</dbReference>
<reference evidence="4" key="2">
    <citation type="submission" date="2020-05" db="UniProtKB">
        <authorList>
            <consortium name="EnsemblMetazoa"/>
        </authorList>
    </citation>
    <scope>IDENTIFICATION</scope>
    <source>
        <strain evidence="4">A-37</strain>
    </source>
</reference>
<dbReference type="VEuPathDB" id="VectorBase:ACUA000399"/>
<accession>A0A182LRU7</accession>
<evidence type="ECO:0000256" key="2">
    <source>
        <dbReference type="SAM" id="SignalP"/>
    </source>
</evidence>
<name>A0A182LRU7_9DIPT</name>
<comment type="similarity">
    <text evidence="1">Belongs to the peptidase S1 family. CLIP subfamily.</text>
</comment>
<dbReference type="AlphaFoldDB" id="A0A182LRU7"/>
<organism evidence="4 5">
    <name type="scientific">Anopheles culicifacies</name>
    <dbReference type="NCBI Taxonomy" id="139723"/>
    <lineage>
        <taxon>Eukaryota</taxon>
        <taxon>Metazoa</taxon>
        <taxon>Ecdysozoa</taxon>
        <taxon>Arthropoda</taxon>
        <taxon>Hexapoda</taxon>
        <taxon>Insecta</taxon>
        <taxon>Pterygota</taxon>
        <taxon>Neoptera</taxon>
        <taxon>Endopterygota</taxon>
        <taxon>Diptera</taxon>
        <taxon>Nematocera</taxon>
        <taxon>Culicoidea</taxon>
        <taxon>Culicidae</taxon>
        <taxon>Anophelinae</taxon>
        <taxon>Anopheles</taxon>
        <taxon>culicifacies species complex</taxon>
    </lineage>
</organism>
<dbReference type="GO" id="GO:0006508">
    <property type="term" value="P:proteolysis"/>
    <property type="evidence" value="ECO:0007669"/>
    <property type="project" value="InterPro"/>
</dbReference>
<feature type="chain" id="PRO_5008127459" description="Peptidase S1 domain-containing protein" evidence="2">
    <location>
        <begin position="26"/>
        <end position="173"/>
    </location>
</feature>
<reference evidence="5" key="1">
    <citation type="submission" date="2013-09" db="EMBL/GenBank/DDBJ databases">
        <title>The Genome Sequence of Anopheles culicifacies species A.</title>
        <authorList>
            <consortium name="The Broad Institute Genomics Platform"/>
            <person name="Neafsey D.E."/>
            <person name="Besansky N."/>
            <person name="Howell P."/>
            <person name="Walton C."/>
            <person name="Young S.K."/>
            <person name="Zeng Q."/>
            <person name="Gargeya S."/>
            <person name="Fitzgerald M."/>
            <person name="Haas B."/>
            <person name="Abouelleil A."/>
            <person name="Allen A.W."/>
            <person name="Alvarado L."/>
            <person name="Arachchi H.M."/>
            <person name="Berlin A.M."/>
            <person name="Chapman S.B."/>
            <person name="Gainer-Dewar J."/>
            <person name="Goldberg J."/>
            <person name="Griggs A."/>
            <person name="Gujja S."/>
            <person name="Hansen M."/>
            <person name="Howarth C."/>
            <person name="Imamovic A."/>
            <person name="Ireland A."/>
            <person name="Larimer J."/>
            <person name="McCowan C."/>
            <person name="Murphy C."/>
            <person name="Pearson M."/>
            <person name="Poon T.W."/>
            <person name="Priest M."/>
            <person name="Roberts A."/>
            <person name="Saif S."/>
            <person name="Shea T."/>
            <person name="Sisk P."/>
            <person name="Sykes S."/>
            <person name="Wortman J."/>
            <person name="Nusbaum C."/>
            <person name="Birren B."/>
        </authorList>
    </citation>
    <scope>NUCLEOTIDE SEQUENCE [LARGE SCALE GENOMIC DNA]</scope>
    <source>
        <strain evidence="5">A-37</strain>
    </source>
</reference>
<evidence type="ECO:0000256" key="1">
    <source>
        <dbReference type="ARBA" id="ARBA00024195"/>
    </source>
</evidence>
<sequence length="173" mass="19691">MDRIKYYVIVSIQLCLLMIITTSSAQACGKRKVVSYLIVSGSEAQEGYWPWHAALFHNDAGSSVYKSSIRLGDYDMNTTTDCAEVNEQMVCSPPVQTLEIESIIKHKDYDSIEMSNNIALIRLRGRADTSRSNIKPICLPVTKELRNQKSPYYTLTAWHYDFFSDRLQPTLPV</sequence>
<evidence type="ECO:0000259" key="3">
    <source>
        <dbReference type="Pfam" id="PF00089"/>
    </source>
</evidence>